<dbReference type="SUPFAM" id="SSF53098">
    <property type="entry name" value="Ribonuclease H-like"/>
    <property type="match status" value="1"/>
</dbReference>
<dbReference type="EMBL" id="OMOF01000390">
    <property type="protein sequence ID" value="SPF49350.1"/>
    <property type="molecule type" value="Genomic_DNA"/>
</dbReference>
<evidence type="ECO:0000313" key="3">
    <source>
        <dbReference type="EMBL" id="SPF49350.1"/>
    </source>
</evidence>
<name>A0A2U3LBZ9_9FIRM</name>
<sequence length="96" mass="11302">MEITLKTVFKIIRSRWDIENSIFNNLKNECGLEHCFVYGGKAVEAVLYFKFIALNIVQLFLLRRLKKHIKTQGEMVRLLYKGLRPKGSSWRDTILV</sequence>
<evidence type="ECO:0000313" key="4">
    <source>
        <dbReference type="Proteomes" id="UP000238916"/>
    </source>
</evidence>
<keyword evidence="1" id="KW-0472">Membrane</keyword>
<keyword evidence="1" id="KW-1133">Transmembrane helix</keyword>
<dbReference type="GO" id="GO:0003677">
    <property type="term" value="F:DNA binding"/>
    <property type="evidence" value="ECO:0007669"/>
    <property type="project" value="InterPro"/>
</dbReference>
<protein>
    <submittedName>
        <fullName evidence="3">Spermidine/putrescine-binding periplasmic protein</fullName>
    </submittedName>
</protein>
<evidence type="ECO:0000256" key="1">
    <source>
        <dbReference type="SAM" id="Phobius"/>
    </source>
</evidence>
<dbReference type="Pfam" id="PF01609">
    <property type="entry name" value="DDE_Tnp_1"/>
    <property type="match status" value="1"/>
</dbReference>
<proteinExistence type="predicted"/>
<dbReference type="InterPro" id="IPR002559">
    <property type="entry name" value="Transposase_11"/>
</dbReference>
<organism evidence="3 4">
    <name type="scientific">Candidatus Desulfosporosinus infrequens</name>
    <dbReference type="NCBI Taxonomy" id="2043169"/>
    <lineage>
        <taxon>Bacteria</taxon>
        <taxon>Bacillati</taxon>
        <taxon>Bacillota</taxon>
        <taxon>Clostridia</taxon>
        <taxon>Eubacteriales</taxon>
        <taxon>Desulfitobacteriaceae</taxon>
        <taxon>Desulfosporosinus</taxon>
    </lineage>
</organism>
<feature type="domain" description="Transposase IS4-like" evidence="2">
    <location>
        <begin position="4"/>
        <end position="56"/>
    </location>
</feature>
<dbReference type="AlphaFoldDB" id="A0A2U3LBZ9"/>
<accession>A0A2U3LBZ9</accession>
<dbReference type="GO" id="GO:0004803">
    <property type="term" value="F:transposase activity"/>
    <property type="evidence" value="ECO:0007669"/>
    <property type="project" value="InterPro"/>
</dbReference>
<evidence type="ECO:0000259" key="2">
    <source>
        <dbReference type="Pfam" id="PF01609"/>
    </source>
</evidence>
<feature type="transmembrane region" description="Helical" evidence="1">
    <location>
        <begin position="45"/>
        <end position="62"/>
    </location>
</feature>
<dbReference type="GO" id="GO:0006313">
    <property type="term" value="P:DNA transposition"/>
    <property type="evidence" value="ECO:0007669"/>
    <property type="project" value="InterPro"/>
</dbReference>
<dbReference type="Proteomes" id="UP000238916">
    <property type="component" value="Unassembled WGS sequence"/>
</dbReference>
<gene>
    <name evidence="3" type="ORF">SBF1_450015</name>
</gene>
<dbReference type="InterPro" id="IPR012337">
    <property type="entry name" value="RNaseH-like_sf"/>
</dbReference>
<keyword evidence="1" id="KW-0812">Transmembrane</keyword>
<reference evidence="4" key="1">
    <citation type="submission" date="2018-02" db="EMBL/GenBank/DDBJ databases">
        <authorList>
            <person name="Hausmann B."/>
        </authorList>
    </citation>
    <scope>NUCLEOTIDE SEQUENCE [LARGE SCALE GENOMIC DNA]</scope>
    <source>
        <strain evidence="4">Peat soil MAG SbF1</strain>
    </source>
</reference>